<dbReference type="InterPro" id="IPR036397">
    <property type="entry name" value="RNaseH_sf"/>
</dbReference>
<dbReference type="RefSeq" id="WP_144094100.1">
    <property type="nucleotide sequence ID" value="NZ_CABHNW010000118.1"/>
</dbReference>
<protein>
    <submittedName>
        <fullName evidence="2">Integrase core domain protein</fullName>
    </submittedName>
</protein>
<dbReference type="EMBL" id="CABHNW010000118">
    <property type="protein sequence ID" value="VUX39512.1"/>
    <property type="molecule type" value="Genomic_DNA"/>
</dbReference>
<feature type="domain" description="Integrase catalytic" evidence="1">
    <location>
        <begin position="156"/>
        <end position="334"/>
    </location>
</feature>
<keyword evidence="3" id="KW-1185">Reference proteome</keyword>
<dbReference type="PANTHER" id="PTHR35004:SF6">
    <property type="entry name" value="TRANSPOSASE"/>
    <property type="match status" value="1"/>
</dbReference>
<dbReference type="PANTHER" id="PTHR35004">
    <property type="entry name" value="TRANSPOSASE RV3428C-RELATED"/>
    <property type="match status" value="1"/>
</dbReference>
<dbReference type="GO" id="GO:0015074">
    <property type="term" value="P:DNA integration"/>
    <property type="evidence" value="ECO:0007669"/>
    <property type="project" value="InterPro"/>
</dbReference>
<dbReference type="Proteomes" id="UP000408482">
    <property type="component" value="Unassembled WGS sequence"/>
</dbReference>
<dbReference type="SUPFAM" id="SSF53098">
    <property type="entry name" value="Ribonuclease H-like"/>
    <property type="match status" value="1"/>
</dbReference>
<dbReference type="Gene3D" id="3.30.420.10">
    <property type="entry name" value="Ribonuclease H-like superfamily/Ribonuclease H"/>
    <property type="match status" value="1"/>
</dbReference>
<evidence type="ECO:0000259" key="1">
    <source>
        <dbReference type="PROSITE" id="PS50994"/>
    </source>
</evidence>
<proteinExistence type="predicted"/>
<name>A0A564W687_9FIRM</name>
<evidence type="ECO:0000313" key="3">
    <source>
        <dbReference type="Proteomes" id="UP000408482"/>
    </source>
</evidence>
<reference evidence="2 3" key="1">
    <citation type="submission" date="2019-07" db="EMBL/GenBank/DDBJ databases">
        <authorList>
            <person name="Hibberd C M."/>
            <person name="Gehrig L. J."/>
            <person name="Chang H.-W."/>
            <person name="Venkatesh S."/>
        </authorList>
    </citation>
    <scope>NUCLEOTIDE SEQUENCE [LARGE SCALE GENOMIC DNA]</scope>
    <source>
        <strain evidence="2">Blautia_luti_SSTS_Bg7063</strain>
    </source>
</reference>
<dbReference type="AlphaFoldDB" id="A0A564W687"/>
<dbReference type="Pfam" id="PF09299">
    <property type="entry name" value="Mu-transpos_C"/>
    <property type="match status" value="1"/>
</dbReference>
<dbReference type="GO" id="GO:0003676">
    <property type="term" value="F:nucleic acid binding"/>
    <property type="evidence" value="ECO:0007669"/>
    <property type="project" value="InterPro"/>
</dbReference>
<gene>
    <name evidence="2" type="ORF">RSSSTS7063_00106</name>
</gene>
<dbReference type="PROSITE" id="PS50994">
    <property type="entry name" value="INTEGRASE"/>
    <property type="match status" value="1"/>
</dbReference>
<organism evidence="2 3">
    <name type="scientific">Blautia luti</name>
    <dbReference type="NCBI Taxonomy" id="89014"/>
    <lineage>
        <taxon>Bacteria</taxon>
        <taxon>Bacillati</taxon>
        <taxon>Bacillota</taxon>
        <taxon>Clostridia</taxon>
        <taxon>Lachnospirales</taxon>
        <taxon>Lachnospiraceae</taxon>
        <taxon>Blautia</taxon>
    </lineage>
</organism>
<dbReference type="Pfam" id="PF00665">
    <property type="entry name" value="rve"/>
    <property type="match status" value="1"/>
</dbReference>
<dbReference type="InterPro" id="IPR015378">
    <property type="entry name" value="Transposase-like_Mu_C"/>
</dbReference>
<sequence>MSTSDTFTKQQWQDQEALHRFQLISPLLQTGLDDAKRLQLRRTIADENHISVRTLYRYEKAFAEKQFSGLKPADREKHRSQNLPKNFAFLLEQAIQLRKEVPERSVAKIIYILEAEGLVAPGILKRSTLERHIYRAGYGQKQMQMYKEARNSSSKRFCKPHRMMLIQGDIKYGPKLPIGKHGAKVQTYLSSAIDGHSRYLLSSRFYDNQEESIIEDTFHQAISRYGAFDACYFDNGSQYIAKQIRFSLARLGIHVMHAKPRSGKSKGKIEKFHQVVDDFIRESKFKNIRTLEELNRLWTVYLDEYYHKQKHTGIAEYYESLGATVPEEGISPLQEWNRDSRPLTFLDAAVVSEAFLHHEQRKVDKGACISFRGKRYETKPSLIGHTVEISYDPAAPEQITISYQGTEPFTAAPLKIGSYCDKRPTLPASMQEQTPTTSRFLDALEVRYKQNQQQMADAISFASYRKEADD</sequence>
<evidence type="ECO:0000313" key="2">
    <source>
        <dbReference type="EMBL" id="VUX39512.1"/>
    </source>
</evidence>
<accession>A0A564W687</accession>
<dbReference type="InterPro" id="IPR001584">
    <property type="entry name" value="Integrase_cat-core"/>
</dbReference>
<dbReference type="InterPro" id="IPR012337">
    <property type="entry name" value="RNaseH-like_sf"/>
</dbReference>